<evidence type="ECO:0000256" key="4">
    <source>
        <dbReference type="ARBA" id="ARBA00032089"/>
    </source>
</evidence>
<comment type="similarity">
    <text evidence="1 5">Belongs to the MreC family.</text>
</comment>
<evidence type="ECO:0000256" key="1">
    <source>
        <dbReference type="ARBA" id="ARBA00009369"/>
    </source>
</evidence>
<dbReference type="InterPro" id="IPR055342">
    <property type="entry name" value="MreC_beta-barrel_core"/>
</dbReference>
<dbReference type="Gene3D" id="2.40.10.340">
    <property type="entry name" value="Rod shape-determining protein MreC, domain 1"/>
    <property type="match status" value="1"/>
</dbReference>
<dbReference type="KEGG" id="mmob:F6R98_01645"/>
<evidence type="ECO:0000256" key="6">
    <source>
        <dbReference type="SAM" id="MobiDB-lite"/>
    </source>
</evidence>
<accession>A0A5Q0BH37</accession>
<sequence>MKPPPLFVQGPSLNLRLLLYVAGSLALLIFGQHPVLTTARSVLAVTLYPLQQLVSMPSKTLDTLKETFVSYRTMARENERLREEDTLLKARLLKLDALEQETLRLRALIDSSVKLGEQYLIAELLHVRVSPHEQVIVVNRGSRYGVYPGQAVINAKGVAGQVLRVTPFTADVVLITDSSHAIPVQVNRSGVRTIAQGTGRAGWLALPYLEPNADVKPGDLLITSGIGGVFPEGYPVATVADASSTDAPPGRLVAIPVAELDQTREFLIVWSQSEPAASAQLPSAPQNMTGTAPPHETR</sequence>
<feature type="domain" description="Rod shape-determining protein MreC beta-barrel core" evidence="7">
    <location>
        <begin position="128"/>
        <end position="270"/>
    </location>
</feature>
<dbReference type="AlphaFoldDB" id="A0A5Q0BH37"/>
<keyword evidence="9" id="KW-1185">Reference proteome</keyword>
<feature type="compositionally biased region" description="Low complexity" evidence="6">
    <location>
        <begin position="277"/>
        <end position="286"/>
    </location>
</feature>
<comment type="function">
    <text evidence="5">Involved in formation and maintenance of cell shape.</text>
</comment>
<dbReference type="Gene3D" id="2.40.10.350">
    <property type="entry name" value="Rod shape-determining protein MreC, domain 2"/>
    <property type="match status" value="1"/>
</dbReference>
<evidence type="ECO:0000256" key="5">
    <source>
        <dbReference type="PIRNR" id="PIRNR038471"/>
    </source>
</evidence>
<dbReference type="Proteomes" id="UP000325755">
    <property type="component" value="Chromosome"/>
</dbReference>
<name>A0A5Q0BH37_9GAMM</name>
<evidence type="ECO:0000259" key="7">
    <source>
        <dbReference type="Pfam" id="PF04085"/>
    </source>
</evidence>
<dbReference type="NCBIfam" id="TIGR00219">
    <property type="entry name" value="mreC"/>
    <property type="match status" value="1"/>
</dbReference>
<protein>
    <recommendedName>
        <fullName evidence="2 5">Cell shape-determining protein MreC</fullName>
    </recommendedName>
    <alternativeName>
        <fullName evidence="4 5">Cell shape protein MreC</fullName>
    </alternativeName>
</protein>
<dbReference type="PANTHER" id="PTHR34138:SF1">
    <property type="entry name" value="CELL SHAPE-DETERMINING PROTEIN MREC"/>
    <property type="match status" value="1"/>
</dbReference>
<dbReference type="OrthoDB" id="9808025at2"/>
<dbReference type="EMBL" id="CP044205">
    <property type="protein sequence ID" value="QFY41484.1"/>
    <property type="molecule type" value="Genomic_DNA"/>
</dbReference>
<dbReference type="PIRSF" id="PIRSF038471">
    <property type="entry name" value="MreC"/>
    <property type="match status" value="1"/>
</dbReference>
<organism evidence="8 9">
    <name type="scientific">Candidatus Methylospira mobilis</name>
    <dbReference type="NCBI Taxonomy" id="1808979"/>
    <lineage>
        <taxon>Bacteria</taxon>
        <taxon>Pseudomonadati</taxon>
        <taxon>Pseudomonadota</taxon>
        <taxon>Gammaproteobacteria</taxon>
        <taxon>Methylococcales</taxon>
        <taxon>Methylococcaceae</taxon>
        <taxon>Candidatus Methylospira</taxon>
    </lineage>
</organism>
<keyword evidence="3 5" id="KW-0133">Cell shape</keyword>
<dbReference type="InParanoid" id="A0A5Q0BH37"/>
<dbReference type="InterPro" id="IPR007221">
    <property type="entry name" value="MreC"/>
</dbReference>
<dbReference type="RefSeq" id="WP_153247465.1">
    <property type="nucleotide sequence ID" value="NZ_CP044205.1"/>
</dbReference>
<dbReference type="GO" id="GO:0008360">
    <property type="term" value="P:regulation of cell shape"/>
    <property type="evidence" value="ECO:0007669"/>
    <property type="project" value="UniProtKB-KW"/>
</dbReference>
<dbReference type="PANTHER" id="PTHR34138">
    <property type="entry name" value="CELL SHAPE-DETERMINING PROTEIN MREC"/>
    <property type="match status" value="1"/>
</dbReference>
<feature type="region of interest" description="Disordered" evidence="6">
    <location>
        <begin position="277"/>
        <end position="298"/>
    </location>
</feature>
<dbReference type="GO" id="GO:0005886">
    <property type="term" value="C:plasma membrane"/>
    <property type="evidence" value="ECO:0007669"/>
    <property type="project" value="TreeGrafter"/>
</dbReference>
<dbReference type="InterPro" id="IPR042177">
    <property type="entry name" value="Cell/Rod_1"/>
</dbReference>
<proteinExistence type="inferred from homology"/>
<evidence type="ECO:0000256" key="2">
    <source>
        <dbReference type="ARBA" id="ARBA00013855"/>
    </source>
</evidence>
<evidence type="ECO:0000313" key="9">
    <source>
        <dbReference type="Proteomes" id="UP000325755"/>
    </source>
</evidence>
<gene>
    <name evidence="8" type="primary">mreC</name>
    <name evidence="8" type="ORF">F6R98_01645</name>
</gene>
<dbReference type="InterPro" id="IPR042175">
    <property type="entry name" value="Cell/Rod_MreC_2"/>
</dbReference>
<evidence type="ECO:0000256" key="3">
    <source>
        <dbReference type="ARBA" id="ARBA00022960"/>
    </source>
</evidence>
<evidence type="ECO:0000313" key="8">
    <source>
        <dbReference type="EMBL" id="QFY41484.1"/>
    </source>
</evidence>
<dbReference type="FunCoup" id="A0A5Q0BH37">
    <property type="interactions" value="391"/>
</dbReference>
<reference evidence="8 9" key="1">
    <citation type="submission" date="2019-09" db="EMBL/GenBank/DDBJ databases">
        <title>Ecophysiology of the spiral-shaped methanotroph Methylospira mobilis as revealed by the complete genome sequence.</title>
        <authorList>
            <person name="Oshkin I.Y."/>
            <person name="Dedysh S.N."/>
            <person name="Miroshnikov K."/>
            <person name="Danilova O.V."/>
            <person name="Hakobyan A."/>
            <person name="Liesack W."/>
        </authorList>
    </citation>
    <scope>NUCLEOTIDE SEQUENCE [LARGE SCALE GENOMIC DNA]</scope>
    <source>
        <strain evidence="8 9">Shm1</strain>
    </source>
</reference>
<dbReference type="Pfam" id="PF04085">
    <property type="entry name" value="MreC"/>
    <property type="match status" value="1"/>
</dbReference>